<dbReference type="RefSeq" id="XP_052949269.1">
    <property type="nucleotide sequence ID" value="XM_053087848.1"/>
</dbReference>
<dbReference type="EMBL" id="JAKWFO010000001">
    <property type="protein sequence ID" value="KAI9639492.1"/>
    <property type="molecule type" value="Genomic_DNA"/>
</dbReference>
<accession>A0AA38LX39</accession>
<dbReference type="Proteomes" id="UP001164286">
    <property type="component" value="Unassembled WGS sequence"/>
</dbReference>
<organism evidence="1 2">
    <name type="scientific">Dioszegia hungarica</name>
    <dbReference type="NCBI Taxonomy" id="4972"/>
    <lineage>
        <taxon>Eukaryota</taxon>
        <taxon>Fungi</taxon>
        <taxon>Dikarya</taxon>
        <taxon>Basidiomycota</taxon>
        <taxon>Agaricomycotina</taxon>
        <taxon>Tremellomycetes</taxon>
        <taxon>Tremellales</taxon>
        <taxon>Bulleribasidiaceae</taxon>
        <taxon>Dioszegia</taxon>
    </lineage>
</organism>
<evidence type="ECO:0008006" key="3">
    <source>
        <dbReference type="Google" id="ProtNLM"/>
    </source>
</evidence>
<comment type="caution">
    <text evidence="1">The sequence shown here is derived from an EMBL/GenBank/DDBJ whole genome shotgun (WGS) entry which is preliminary data.</text>
</comment>
<name>A0AA38LX39_9TREE</name>
<evidence type="ECO:0000313" key="1">
    <source>
        <dbReference type="EMBL" id="KAI9639492.1"/>
    </source>
</evidence>
<dbReference type="AlphaFoldDB" id="A0AA38LX39"/>
<protein>
    <recommendedName>
        <fullName evidence="3">F-box domain-containing protein</fullName>
    </recommendedName>
</protein>
<evidence type="ECO:0000313" key="2">
    <source>
        <dbReference type="Proteomes" id="UP001164286"/>
    </source>
</evidence>
<proteinExistence type="predicted"/>
<keyword evidence="2" id="KW-1185">Reference proteome</keyword>
<dbReference type="GeneID" id="77727053"/>
<sequence>MAVPLASIGGIPADDIHSRACLGLLPEHILREVAFYSDEKTLWRMMAVCRGIREAVESELRPYLAEKEVICTPLLVPDKSYKTEDPTDFHPNIAEYRRNRLRVLRHYGDRFDAHLLAYAPATTHLRRLIVETGVDDQQVGWDLAIRFAPQLSALEVHVWDTVRNAHLPLEVWPEISFPHLTNLVIATCQRPMGHLRHFLTRASVPLLRHLTISSPTNQPTDGALITFEVEEMPPLEHIFATGSIDYMPELLADLNLYPSIRYVAVREESGLVKEFTLEWLGNSLGLCDGLKGLALLGFSAADILEVALEAGQTSEDEEFSYLWANLEMLVLEEELDGAGISEPSEADKMLKMLADANPHHDWIFDSLRQIVIVGRVGPDGPPEVYHLPTLFDLCRSLEYVVWIATCPDDPFSFDPTAVDDPTVLCCVRRPTKSCPLPAHLRADRSRIVEEDEESWDGRPW</sequence>
<reference evidence="1" key="1">
    <citation type="journal article" date="2022" name="G3 (Bethesda)">
        <title>High quality genome of the basidiomycete yeast Dioszegia hungarica PDD-24b-2 isolated from cloud water.</title>
        <authorList>
            <person name="Jarrige D."/>
            <person name="Haridas S."/>
            <person name="Bleykasten-Grosshans C."/>
            <person name="Joly M."/>
            <person name="Nadalig T."/>
            <person name="Sancelme M."/>
            <person name="Vuilleumier S."/>
            <person name="Grigoriev I.V."/>
            <person name="Amato P."/>
            <person name="Bringel F."/>
        </authorList>
    </citation>
    <scope>NUCLEOTIDE SEQUENCE</scope>
    <source>
        <strain evidence="1">PDD-24b-2</strain>
    </source>
</reference>
<gene>
    <name evidence="1" type="ORF">MKK02DRAFT_29542</name>
</gene>